<protein>
    <submittedName>
        <fullName evidence="1">Uncharacterized protein</fullName>
    </submittedName>
</protein>
<evidence type="ECO:0000313" key="1">
    <source>
        <dbReference type="EMBL" id="UYP43777.1"/>
    </source>
</evidence>
<proteinExistence type="predicted"/>
<gene>
    <name evidence="1" type="ORF">NEF87_000062</name>
</gene>
<dbReference type="Proteomes" id="UP001208689">
    <property type="component" value="Chromosome"/>
</dbReference>
<sequence length="168" mass="19638">MTESTEYVQLLQNYYGDFFEPLNWETANKKCRNFFAKITKGKKTIFNRKFINSSSLDDRVVFNQKHFPAGEIIEQKSTFIKGTKQETTFHGFFIVHLKENGIYGEKISQKDALEFFDLKQKLPELQSNEKNNLRVKLGTVVRKLTSKYGEAMISEVLTDILEEYFPNV</sequence>
<evidence type="ECO:0000313" key="2">
    <source>
        <dbReference type="Proteomes" id="UP001208689"/>
    </source>
</evidence>
<name>A0ABY6HMZ3_9ARCH</name>
<dbReference type="EMBL" id="CP104013">
    <property type="protein sequence ID" value="UYP43777.1"/>
    <property type="molecule type" value="Genomic_DNA"/>
</dbReference>
<organism evidence="1 2">
    <name type="scientific">Candidatus Lokiarchaeum ossiferum</name>
    <dbReference type="NCBI Taxonomy" id="2951803"/>
    <lineage>
        <taxon>Archaea</taxon>
        <taxon>Promethearchaeati</taxon>
        <taxon>Promethearchaeota</taxon>
        <taxon>Promethearchaeia</taxon>
        <taxon>Promethearchaeales</taxon>
        <taxon>Promethearchaeaceae</taxon>
        <taxon>Candidatus Lokiarchaeum</taxon>
    </lineage>
</organism>
<accession>A0ABY6HMZ3</accession>
<reference evidence="1" key="1">
    <citation type="submission" date="2022-09" db="EMBL/GenBank/DDBJ databases">
        <title>Actin cytoskeleton and complex cell architecture in an #Asgard archaeon.</title>
        <authorList>
            <person name="Ponce Toledo R.I."/>
            <person name="Schleper C."/>
            <person name="Rodrigues Oliveira T."/>
            <person name="Wollweber F."/>
            <person name="Xu J."/>
            <person name="Rittmann S."/>
            <person name="Klingl A."/>
            <person name="Pilhofer M."/>
        </authorList>
    </citation>
    <scope>NUCLEOTIDE SEQUENCE</scope>
    <source>
        <strain evidence="1">B-35</strain>
    </source>
</reference>
<keyword evidence="2" id="KW-1185">Reference proteome</keyword>